<sequence>MPTVPLTGRVPPVTSGMHALSRSGAKHAPPISLRAQRGALAPRAPARRLARVTNQVSNEARVIPLRPVPARPAGPESSPARNTGNTQNRETRENAGQREGKEPLWRDLVGEVLRRERRSQERTLKDVADAARISLPYLSEIERGRKEASSEVLAAAAHALGLGLADLLSLTHAELTRHTTPHRRPAAARPRPSTGLCLAA</sequence>
<dbReference type="Gene3D" id="1.10.260.40">
    <property type="entry name" value="lambda repressor-like DNA-binding domains"/>
    <property type="match status" value="1"/>
</dbReference>
<evidence type="ECO:0000313" key="3">
    <source>
        <dbReference type="EMBL" id="GGV04688.1"/>
    </source>
</evidence>
<dbReference type="AlphaFoldDB" id="A0A918IED2"/>
<dbReference type="Pfam" id="PF01381">
    <property type="entry name" value="HTH_3"/>
    <property type="match status" value="1"/>
</dbReference>
<evidence type="ECO:0000313" key="4">
    <source>
        <dbReference type="Proteomes" id="UP000618795"/>
    </source>
</evidence>
<reference evidence="3" key="2">
    <citation type="submission" date="2020-09" db="EMBL/GenBank/DDBJ databases">
        <authorList>
            <person name="Sun Q."/>
            <person name="Ohkuma M."/>
        </authorList>
    </citation>
    <scope>NUCLEOTIDE SEQUENCE</scope>
    <source>
        <strain evidence="3">JCM 4369</strain>
    </source>
</reference>
<gene>
    <name evidence="3" type="ORF">GCM10010260_47280</name>
</gene>
<feature type="compositionally biased region" description="Basic and acidic residues" evidence="1">
    <location>
        <begin position="89"/>
        <end position="103"/>
    </location>
</feature>
<protein>
    <recommendedName>
        <fullName evidence="2">HTH cro/C1-type domain-containing protein</fullName>
    </recommendedName>
</protein>
<evidence type="ECO:0000256" key="1">
    <source>
        <dbReference type="SAM" id="MobiDB-lite"/>
    </source>
</evidence>
<accession>A0A918IED2</accession>
<dbReference type="PROSITE" id="PS50943">
    <property type="entry name" value="HTH_CROC1"/>
    <property type="match status" value="1"/>
</dbReference>
<dbReference type="EMBL" id="BMTD01000010">
    <property type="protein sequence ID" value="GGV04688.1"/>
    <property type="molecule type" value="Genomic_DNA"/>
</dbReference>
<reference evidence="3" key="1">
    <citation type="journal article" date="2014" name="Int. J. Syst. Evol. Microbiol.">
        <title>Complete genome sequence of Corynebacterium casei LMG S-19264T (=DSM 44701T), isolated from a smear-ripened cheese.</title>
        <authorList>
            <consortium name="US DOE Joint Genome Institute (JGI-PGF)"/>
            <person name="Walter F."/>
            <person name="Albersmeier A."/>
            <person name="Kalinowski J."/>
            <person name="Ruckert C."/>
        </authorList>
    </citation>
    <scope>NUCLEOTIDE SEQUENCE</scope>
    <source>
        <strain evidence="3">JCM 4369</strain>
    </source>
</reference>
<dbReference type="SUPFAM" id="SSF47413">
    <property type="entry name" value="lambda repressor-like DNA-binding domains"/>
    <property type="match status" value="1"/>
</dbReference>
<feature type="region of interest" description="Disordered" evidence="1">
    <location>
        <begin position="1"/>
        <end position="44"/>
    </location>
</feature>
<feature type="domain" description="HTH cro/C1-type" evidence="2">
    <location>
        <begin position="113"/>
        <end position="167"/>
    </location>
</feature>
<comment type="caution">
    <text evidence="3">The sequence shown here is derived from an EMBL/GenBank/DDBJ whole genome shotgun (WGS) entry which is preliminary data.</text>
</comment>
<dbReference type="Proteomes" id="UP000618795">
    <property type="component" value="Unassembled WGS sequence"/>
</dbReference>
<organism evidence="3 4">
    <name type="scientific">Streptomyces filipinensis</name>
    <dbReference type="NCBI Taxonomy" id="66887"/>
    <lineage>
        <taxon>Bacteria</taxon>
        <taxon>Bacillati</taxon>
        <taxon>Actinomycetota</taxon>
        <taxon>Actinomycetes</taxon>
        <taxon>Kitasatosporales</taxon>
        <taxon>Streptomycetaceae</taxon>
        <taxon>Streptomyces</taxon>
    </lineage>
</organism>
<evidence type="ECO:0000259" key="2">
    <source>
        <dbReference type="PROSITE" id="PS50943"/>
    </source>
</evidence>
<proteinExistence type="predicted"/>
<feature type="region of interest" description="Disordered" evidence="1">
    <location>
        <begin position="60"/>
        <end position="103"/>
    </location>
</feature>
<keyword evidence="4" id="KW-1185">Reference proteome</keyword>
<feature type="compositionally biased region" description="Low complexity" evidence="1">
    <location>
        <begin position="33"/>
        <end position="44"/>
    </location>
</feature>
<dbReference type="GO" id="GO:0003677">
    <property type="term" value="F:DNA binding"/>
    <property type="evidence" value="ECO:0007669"/>
    <property type="project" value="InterPro"/>
</dbReference>
<feature type="compositionally biased region" description="Polar residues" evidence="1">
    <location>
        <begin position="79"/>
        <end position="88"/>
    </location>
</feature>
<feature type="region of interest" description="Disordered" evidence="1">
    <location>
        <begin position="177"/>
        <end position="200"/>
    </location>
</feature>
<dbReference type="SMART" id="SM00530">
    <property type="entry name" value="HTH_XRE"/>
    <property type="match status" value="1"/>
</dbReference>
<dbReference type="CDD" id="cd00093">
    <property type="entry name" value="HTH_XRE"/>
    <property type="match status" value="1"/>
</dbReference>
<dbReference type="InterPro" id="IPR001387">
    <property type="entry name" value="Cro/C1-type_HTH"/>
</dbReference>
<dbReference type="InterPro" id="IPR010982">
    <property type="entry name" value="Lambda_DNA-bd_dom_sf"/>
</dbReference>
<name>A0A918IED2_9ACTN</name>